<keyword evidence="2" id="KW-1185">Reference proteome</keyword>
<sequence length="126" mass="14238">MVKVLDCLSLFEQGTESHLGSLSSCPSLDAAVLESLSRLVLILQGLANEAIISCQKSVCRFRATSFWLLMCSSYERNEAWEIRVRGVHFLCTFIMLKNLEWMMPREITKRGQKTTKSGTVYKVGDV</sequence>
<dbReference type="AlphaFoldDB" id="A0AAD6MLM3"/>
<reference evidence="1" key="1">
    <citation type="journal article" date="2023" name="Mol. Ecol. Resour.">
        <title>Chromosome-level genome assembly of a triploid poplar Populus alba 'Berolinensis'.</title>
        <authorList>
            <person name="Chen S."/>
            <person name="Yu Y."/>
            <person name="Wang X."/>
            <person name="Wang S."/>
            <person name="Zhang T."/>
            <person name="Zhou Y."/>
            <person name="He R."/>
            <person name="Meng N."/>
            <person name="Wang Y."/>
            <person name="Liu W."/>
            <person name="Liu Z."/>
            <person name="Liu J."/>
            <person name="Guo Q."/>
            <person name="Huang H."/>
            <person name="Sederoff R.R."/>
            <person name="Wang G."/>
            <person name="Qu G."/>
            <person name="Chen S."/>
        </authorList>
    </citation>
    <scope>NUCLEOTIDE SEQUENCE</scope>
    <source>
        <strain evidence="1">SC-2020</strain>
    </source>
</reference>
<dbReference type="Proteomes" id="UP001164929">
    <property type="component" value="Chromosome 8"/>
</dbReference>
<organism evidence="1 2">
    <name type="scientific">Populus alba x Populus x berolinensis</name>
    <dbReference type="NCBI Taxonomy" id="444605"/>
    <lineage>
        <taxon>Eukaryota</taxon>
        <taxon>Viridiplantae</taxon>
        <taxon>Streptophyta</taxon>
        <taxon>Embryophyta</taxon>
        <taxon>Tracheophyta</taxon>
        <taxon>Spermatophyta</taxon>
        <taxon>Magnoliopsida</taxon>
        <taxon>eudicotyledons</taxon>
        <taxon>Gunneridae</taxon>
        <taxon>Pentapetalae</taxon>
        <taxon>rosids</taxon>
        <taxon>fabids</taxon>
        <taxon>Malpighiales</taxon>
        <taxon>Salicaceae</taxon>
        <taxon>Saliceae</taxon>
        <taxon>Populus</taxon>
    </lineage>
</organism>
<accession>A0AAD6MLM3</accession>
<name>A0AAD6MLM3_9ROSI</name>
<dbReference type="EMBL" id="JAQIZT010000008">
    <property type="protein sequence ID" value="KAJ6987646.1"/>
    <property type="molecule type" value="Genomic_DNA"/>
</dbReference>
<gene>
    <name evidence="1" type="ORF">NC653_020790</name>
</gene>
<proteinExistence type="predicted"/>
<protein>
    <submittedName>
        <fullName evidence="1">Uncharacterized protein</fullName>
    </submittedName>
</protein>
<evidence type="ECO:0000313" key="1">
    <source>
        <dbReference type="EMBL" id="KAJ6987646.1"/>
    </source>
</evidence>
<comment type="caution">
    <text evidence="1">The sequence shown here is derived from an EMBL/GenBank/DDBJ whole genome shotgun (WGS) entry which is preliminary data.</text>
</comment>
<evidence type="ECO:0000313" key="2">
    <source>
        <dbReference type="Proteomes" id="UP001164929"/>
    </source>
</evidence>